<protein>
    <recommendedName>
        <fullName evidence="1">OTU domain-containing protein</fullName>
    </recommendedName>
</protein>
<sequence length="354" mass="41206">MTKFRTQLAQYGLKVKEMGADGNCLFRSLADQLEGNEKLHRKYRQEACDFIEQNKEQYAPFIEDDETIDQYLEDMNKESTWGGQLELQALSLLYKFNYIVHQVDNPSMAFSSFDWGTVPTLHISYHLGEHYNSVRLIEDPCNGPPLTIGHKLEIKNPMVNMENNDQEEEKKQPNNDDDSISVIQNISYQNLQRDQLIQYAMTVTGLMEYDIMEKSMVECFGEHLEISFQSIDQTLSLIQKYYEDIEIESLQMNFAKTLTLNKEESKNSSTPQKSKSVNFDDEKIKELMKDGNMLDKDNNVISMPQKNKNCVCGSKKKYKICCFQRDQDQKDVYIEKYNKKVEEAKSINKGLLML</sequence>
<dbReference type="PANTHER" id="PTHR12419:SF7">
    <property type="entry name" value="OTU DOMAIN-CONTAINING PROTEIN 3"/>
    <property type="match status" value="1"/>
</dbReference>
<dbReference type="GO" id="GO:0004843">
    <property type="term" value="F:cysteine-type deubiquitinase activity"/>
    <property type="evidence" value="ECO:0007669"/>
    <property type="project" value="TreeGrafter"/>
</dbReference>
<dbReference type="InterPro" id="IPR038765">
    <property type="entry name" value="Papain-like_cys_pep_sf"/>
</dbReference>
<feature type="domain" description="OTU" evidence="1">
    <location>
        <begin position="13"/>
        <end position="137"/>
    </location>
</feature>
<dbReference type="Pfam" id="PF02338">
    <property type="entry name" value="OTU"/>
    <property type="match status" value="1"/>
</dbReference>
<dbReference type="CDD" id="cd22771">
    <property type="entry name" value="OTU_plant_OTU7-like"/>
    <property type="match status" value="1"/>
</dbReference>
<dbReference type="InterPro" id="IPR050704">
    <property type="entry name" value="Peptidase_C85-like"/>
</dbReference>
<dbReference type="Gene3D" id="3.90.70.80">
    <property type="match status" value="1"/>
</dbReference>
<dbReference type="GO" id="GO:0016579">
    <property type="term" value="P:protein deubiquitination"/>
    <property type="evidence" value="ECO:0007669"/>
    <property type="project" value="TreeGrafter"/>
</dbReference>
<keyword evidence="3" id="KW-1185">Reference proteome</keyword>
<dbReference type="InterPro" id="IPR003323">
    <property type="entry name" value="OTU_dom"/>
</dbReference>
<reference evidence="2 3" key="1">
    <citation type="submission" date="2014-06" db="EMBL/GenBank/DDBJ databases">
        <authorList>
            <person name="Swart Estienne"/>
        </authorList>
    </citation>
    <scope>NUCLEOTIDE SEQUENCE [LARGE SCALE GENOMIC DNA]</scope>
    <source>
        <strain evidence="2 3">130c</strain>
    </source>
</reference>
<dbReference type="SUPFAM" id="SSF54001">
    <property type="entry name" value="Cysteine proteinases"/>
    <property type="match status" value="1"/>
</dbReference>
<dbReference type="InParanoid" id="A0A078B0M9"/>
<name>A0A078B0M9_STYLE</name>
<dbReference type="EMBL" id="CCKQ01016342">
    <property type="protein sequence ID" value="CDW88215.1"/>
    <property type="molecule type" value="Genomic_DNA"/>
</dbReference>
<evidence type="ECO:0000259" key="1">
    <source>
        <dbReference type="PROSITE" id="PS50802"/>
    </source>
</evidence>
<gene>
    <name evidence="2" type="primary">Contig7786.g8298</name>
    <name evidence="2" type="ORF">STYLEM_17333</name>
</gene>
<proteinExistence type="predicted"/>
<dbReference type="PANTHER" id="PTHR12419">
    <property type="entry name" value="OTU DOMAIN CONTAINING PROTEIN"/>
    <property type="match status" value="1"/>
</dbReference>
<evidence type="ECO:0000313" key="2">
    <source>
        <dbReference type="EMBL" id="CDW88215.1"/>
    </source>
</evidence>
<evidence type="ECO:0000313" key="3">
    <source>
        <dbReference type="Proteomes" id="UP000039865"/>
    </source>
</evidence>
<dbReference type="OrthoDB" id="415023at2759"/>
<organism evidence="2 3">
    <name type="scientific">Stylonychia lemnae</name>
    <name type="common">Ciliate</name>
    <dbReference type="NCBI Taxonomy" id="5949"/>
    <lineage>
        <taxon>Eukaryota</taxon>
        <taxon>Sar</taxon>
        <taxon>Alveolata</taxon>
        <taxon>Ciliophora</taxon>
        <taxon>Intramacronucleata</taxon>
        <taxon>Spirotrichea</taxon>
        <taxon>Stichotrichia</taxon>
        <taxon>Sporadotrichida</taxon>
        <taxon>Oxytrichidae</taxon>
        <taxon>Stylonychinae</taxon>
        <taxon>Stylonychia</taxon>
    </lineage>
</organism>
<dbReference type="PROSITE" id="PS50802">
    <property type="entry name" value="OTU"/>
    <property type="match status" value="1"/>
</dbReference>
<dbReference type="Proteomes" id="UP000039865">
    <property type="component" value="Unassembled WGS sequence"/>
</dbReference>
<dbReference type="AlphaFoldDB" id="A0A078B0M9"/>
<accession>A0A078B0M9</accession>